<sequence length="302" mass="34536">MIQQQRQRVESAVTELIDDMDKTHLRKMQTDMHLCAAKCCQDGTSSVDSVQRCVDRCSAPMTRAQNYVQHELGEFQGRLQRCVMQCNDDVKVKMPANPNEDQIAKYTDQFERCAIQCVDKHVGLIPNLMKTMKSVLAKGPESIPQINKKMDQQKRRLEGAISDMIEDMYRSHLRRMQSIMHRCAASCCDDERGTLDSVQRCIEKCASPLMDAQDYLQNELGQFQSHLQGCVKECNSDARSKLPNNPNEHDLSRSRHLFEVCTGNCVDKHINLLPGLMKNIQKTLDRGVPKRSHLRDQKNIDA</sequence>
<dbReference type="KEGG" id="dhe:111603217"/>
<organism evidence="2 3">
    <name type="scientific">Drosophila hydei</name>
    <name type="common">Fruit fly</name>
    <dbReference type="NCBI Taxonomy" id="7224"/>
    <lineage>
        <taxon>Eukaryota</taxon>
        <taxon>Metazoa</taxon>
        <taxon>Ecdysozoa</taxon>
        <taxon>Arthropoda</taxon>
        <taxon>Hexapoda</taxon>
        <taxon>Insecta</taxon>
        <taxon>Pterygota</taxon>
        <taxon>Neoptera</taxon>
        <taxon>Endopterygota</taxon>
        <taxon>Diptera</taxon>
        <taxon>Brachycera</taxon>
        <taxon>Muscomorpha</taxon>
        <taxon>Ephydroidea</taxon>
        <taxon>Drosophilidae</taxon>
        <taxon>Drosophila</taxon>
    </lineage>
</organism>
<evidence type="ECO:0000313" key="3">
    <source>
        <dbReference type="RefSeq" id="XP_030080968.1"/>
    </source>
</evidence>
<dbReference type="PANTHER" id="PTHR21096">
    <property type="entry name" value="PROTEIN FAM136A"/>
    <property type="match status" value="1"/>
</dbReference>
<dbReference type="OrthoDB" id="9975421at2759"/>
<comment type="similarity">
    <text evidence="1">Belongs to the FAM136 family.</text>
</comment>
<accession>A0A6J2ST78</accession>
<evidence type="ECO:0000256" key="1">
    <source>
        <dbReference type="ARBA" id="ARBA00009952"/>
    </source>
</evidence>
<dbReference type="GO" id="GO:0005737">
    <property type="term" value="C:cytoplasm"/>
    <property type="evidence" value="ECO:0007669"/>
    <property type="project" value="TreeGrafter"/>
</dbReference>
<proteinExistence type="inferred from homology"/>
<gene>
    <name evidence="3" type="primary">LOC111603217</name>
</gene>
<evidence type="ECO:0000313" key="2">
    <source>
        <dbReference type="Proteomes" id="UP000504633"/>
    </source>
</evidence>
<dbReference type="RefSeq" id="XP_030080968.1">
    <property type="nucleotide sequence ID" value="XM_030225108.1"/>
</dbReference>
<dbReference type="AlphaFoldDB" id="A0A6J2ST78"/>
<reference evidence="3" key="1">
    <citation type="submission" date="2025-08" db="UniProtKB">
        <authorList>
            <consortium name="RefSeq"/>
        </authorList>
    </citation>
    <scope>IDENTIFICATION</scope>
    <source>
        <strain evidence="3">15085-1641.00</strain>
        <tissue evidence="3">Whole body</tissue>
    </source>
</reference>
<dbReference type="GeneID" id="111603217"/>
<dbReference type="InterPro" id="IPR008560">
    <property type="entry name" value="DUF842_euk"/>
</dbReference>
<dbReference type="Pfam" id="PF05811">
    <property type="entry name" value="DUF842"/>
    <property type="match status" value="2"/>
</dbReference>
<protein>
    <submittedName>
        <fullName evidence="3">Uncharacterized protein LOC111603217</fullName>
    </submittedName>
</protein>
<name>A0A6J2ST78_DROHY</name>
<dbReference type="OMA" id="NTHESDI"/>
<keyword evidence="2" id="KW-1185">Reference proteome</keyword>
<dbReference type="Proteomes" id="UP000504633">
    <property type="component" value="Unplaced"/>
</dbReference>
<dbReference type="PANTHER" id="PTHR21096:SF0">
    <property type="entry name" value="PROTEIN FAM136A"/>
    <property type="match status" value="1"/>
</dbReference>